<dbReference type="Pfam" id="PF20252">
    <property type="entry name" value="BIG2_C"/>
    <property type="match status" value="1"/>
</dbReference>
<feature type="domain" description="Sec7/BIG1-like C-terminal" evidence="7">
    <location>
        <begin position="647"/>
        <end position="746"/>
    </location>
</feature>
<feature type="domain" description="Mon2/Sec7/BIG1-like dimerisation and cyclophilin-binding" evidence="6">
    <location>
        <begin position="94"/>
        <end position="231"/>
    </location>
</feature>
<evidence type="ECO:0008006" key="10">
    <source>
        <dbReference type="Google" id="ProtNLM"/>
    </source>
</evidence>
<evidence type="ECO:0000313" key="9">
    <source>
        <dbReference type="Proteomes" id="UP000026960"/>
    </source>
</evidence>
<dbReference type="InterPro" id="IPR046455">
    <property type="entry name" value="Sec7/BIG1-like_C"/>
</dbReference>
<keyword evidence="9" id="KW-1185">Reference proteome</keyword>
<feature type="domain" description="Mon2/Sec7/BIG1-like HUS" evidence="5">
    <location>
        <begin position="370"/>
        <end position="430"/>
    </location>
</feature>
<keyword evidence="3" id="KW-0653">Protein transport</keyword>
<evidence type="ECO:0000259" key="5">
    <source>
        <dbReference type="Pfam" id="PF12783"/>
    </source>
</evidence>
<proteinExistence type="predicted"/>
<dbReference type="InterPro" id="IPR016024">
    <property type="entry name" value="ARM-type_fold"/>
</dbReference>
<dbReference type="InterPro" id="IPR032691">
    <property type="entry name" value="Mon2/Sec7/BIG1-like_HUS"/>
</dbReference>
<keyword evidence="2" id="KW-0344">Guanine-nucleotide releasing factor</keyword>
<feature type="compositionally biased region" description="Basic and acidic residues" evidence="4">
    <location>
        <begin position="1"/>
        <end position="15"/>
    </location>
</feature>
<dbReference type="Pfam" id="PF12783">
    <property type="entry name" value="Sec7-like_HUS"/>
    <property type="match status" value="2"/>
</dbReference>
<keyword evidence="1" id="KW-0813">Transport</keyword>
<evidence type="ECO:0000259" key="7">
    <source>
        <dbReference type="Pfam" id="PF20252"/>
    </source>
</evidence>
<feature type="compositionally biased region" description="Basic and acidic residues" evidence="4">
    <location>
        <begin position="569"/>
        <end position="596"/>
    </location>
</feature>
<evidence type="ECO:0000259" key="6">
    <source>
        <dbReference type="Pfam" id="PF16213"/>
    </source>
</evidence>
<feature type="compositionally biased region" description="Low complexity" evidence="4">
    <location>
        <begin position="66"/>
        <end position="87"/>
    </location>
</feature>
<reference evidence="8" key="2">
    <citation type="submission" date="2015-03" db="UniProtKB">
        <authorList>
            <consortium name="EnsemblPlants"/>
        </authorList>
    </citation>
    <scope>IDENTIFICATION</scope>
</reference>
<evidence type="ECO:0000256" key="4">
    <source>
        <dbReference type="SAM" id="MobiDB-lite"/>
    </source>
</evidence>
<protein>
    <recommendedName>
        <fullName evidence="10">Mon2/Sec7/BIG1-like HUS domain-containing protein</fullName>
    </recommendedName>
</protein>
<dbReference type="Gene3D" id="1.10.220.20">
    <property type="match status" value="1"/>
</dbReference>
<feature type="region of interest" description="Disordered" evidence="4">
    <location>
        <begin position="567"/>
        <end position="619"/>
    </location>
</feature>
<dbReference type="PANTHER" id="PTHR10663">
    <property type="entry name" value="GUANYL-NUCLEOTIDE EXCHANGE FACTOR"/>
    <property type="match status" value="1"/>
</dbReference>
<evidence type="ECO:0000256" key="3">
    <source>
        <dbReference type="ARBA" id="ARBA00022927"/>
    </source>
</evidence>
<evidence type="ECO:0000256" key="1">
    <source>
        <dbReference type="ARBA" id="ARBA00022448"/>
    </source>
</evidence>
<name>A0A0D3FG67_9ORYZ</name>
<dbReference type="AlphaFoldDB" id="A0A0D3FG67"/>
<sequence length="761" mass="81453">MDRVRDDEEESKQRDWNGPVMASRSARSSPKTIAHESLRIDSSAPIASLGVASPFSITRNPPPPAAAAQAPSTPTSPTTPTSSSSQPGPLRSLSLADSELLLGPINSALGSGSAKLAEAGLELLHRLIAHSYIHGEADPSADPSAQLVASLLDAACNALHLDDEHIELLLLKTLLSAVTSTSVRLHGDCLLRAVRACYDMYLGSRSVVNQATAKASLVQMLVIVFRRMEADSSTVPVQPIVVADVIELPEAASGASPAADANFVQGFISKIIGDIDGAITPLARTTSSAAAGAGGAAAHDGAFETRAAEEGAHPADLLDSTDKDMLDAKYWEINMYKSALEGRKDEIGVEGAVVGALDDDADVRIGNKLRRDAFLVFRALCKLSMKTPPKDAPADPIVMRGKILALELLKILLENAGAVFRTSERGYQAVSMPLAFEELCLGTYDSLSAILPGLKAEIGVFFPMIILRVLENIAQPNYQAKLIVLRFLEKLCADSQILVDIFLNYDCDVHSSNIFERMVNGLLKTAQGPPAGVSTTLVPPQDTTMKSEAMKCLVAILRSMGDWMNKQLRIPDPDSPKVESEQNDNDGGHEISHTEDNGDECSEASDSHSEMSNGVSEAASLEQRRAYKMELQEGISLFNRKPRKGIEFLINANKEVLEVYLSTANPSQLSGAPQPLGHWLIPVGSSKRRELAARAPLVVSTLQAISGLGDSSFEKNLGQFFPLLAGLISCEHGSSEVQVALSDMFSTWVGPDENFAEQPNF</sequence>
<dbReference type="Gramene" id="OBART03G10440.3">
    <property type="protein sequence ID" value="OBART03G10440.3"/>
    <property type="gene ID" value="OBART03G10440"/>
</dbReference>
<dbReference type="InterPro" id="IPR032629">
    <property type="entry name" value="DCB_dom"/>
</dbReference>
<feature type="region of interest" description="Disordered" evidence="4">
    <location>
        <begin position="1"/>
        <end position="40"/>
    </location>
</feature>
<dbReference type="GO" id="GO:0005829">
    <property type="term" value="C:cytosol"/>
    <property type="evidence" value="ECO:0007669"/>
    <property type="project" value="TreeGrafter"/>
</dbReference>
<evidence type="ECO:0000256" key="2">
    <source>
        <dbReference type="ARBA" id="ARBA00022658"/>
    </source>
</evidence>
<dbReference type="GO" id="GO:0015031">
    <property type="term" value="P:protein transport"/>
    <property type="evidence" value="ECO:0007669"/>
    <property type="project" value="UniProtKB-KW"/>
</dbReference>
<evidence type="ECO:0000313" key="8">
    <source>
        <dbReference type="EnsemblPlants" id="OBART03G10440.3"/>
    </source>
</evidence>
<feature type="domain" description="Mon2/Sec7/BIG1-like HUS" evidence="5">
    <location>
        <begin position="450"/>
        <end position="514"/>
    </location>
</feature>
<dbReference type="Pfam" id="PF16213">
    <property type="entry name" value="DCB"/>
    <property type="match status" value="1"/>
</dbReference>
<feature type="region of interest" description="Disordered" evidence="4">
    <location>
        <begin position="53"/>
        <end position="90"/>
    </location>
</feature>
<dbReference type="EnsemblPlants" id="OBART03G10440.3">
    <property type="protein sequence ID" value="OBART03G10440.3"/>
    <property type="gene ID" value="OBART03G10440"/>
</dbReference>
<dbReference type="Proteomes" id="UP000026960">
    <property type="component" value="Chromosome 3"/>
</dbReference>
<dbReference type="SUPFAM" id="SSF48371">
    <property type="entry name" value="ARM repeat"/>
    <property type="match status" value="1"/>
</dbReference>
<dbReference type="PANTHER" id="PTHR10663:SF375">
    <property type="entry name" value="LD29171P"/>
    <property type="match status" value="1"/>
</dbReference>
<dbReference type="HOGENOM" id="CLU_000691_3_1_1"/>
<dbReference type="GO" id="GO:0005802">
    <property type="term" value="C:trans-Golgi network"/>
    <property type="evidence" value="ECO:0007669"/>
    <property type="project" value="TreeGrafter"/>
</dbReference>
<accession>A0A0D3FG67</accession>
<organism evidence="8">
    <name type="scientific">Oryza barthii</name>
    <dbReference type="NCBI Taxonomy" id="65489"/>
    <lineage>
        <taxon>Eukaryota</taxon>
        <taxon>Viridiplantae</taxon>
        <taxon>Streptophyta</taxon>
        <taxon>Embryophyta</taxon>
        <taxon>Tracheophyta</taxon>
        <taxon>Spermatophyta</taxon>
        <taxon>Magnoliopsida</taxon>
        <taxon>Liliopsida</taxon>
        <taxon>Poales</taxon>
        <taxon>Poaceae</taxon>
        <taxon>BOP clade</taxon>
        <taxon>Oryzoideae</taxon>
        <taxon>Oryzeae</taxon>
        <taxon>Oryzinae</taxon>
        <taxon>Oryza</taxon>
    </lineage>
</organism>
<reference evidence="8" key="1">
    <citation type="journal article" date="2009" name="Rice">
        <title>De Novo Next Generation Sequencing of Plant Genomes.</title>
        <authorList>
            <person name="Rounsley S."/>
            <person name="Marri P.R."/>
            <person name="Yu Y."/>
            <person name="He R."/>
            <person name="Sisneros N."/>
            <person name="Goicoechea J.L."/>
            <person name="Lee S.J."/>
            <person name="Angelova A."/>
            <person name="Kudrna D."/>
            <person name="Luo M."/>
            <person name="Affourtit J."/>
            <person name="Desany B."/>
            <person name="Knight J."/>
            <person name="Niazi F."/>
            <person name="Egholm M."/>
            <person name="Wing R.A."/>
        </authorList>
    </citation>
    <scope>NUCLEOTIDE SEQUENCE [LARGE SCALE GENOMIC DNA]</scope>
    <source>
        <strain evidence="8">cv. IRGC 105608</strain>
    </source>
</reference>
<dbReference type="GO" id="GO:0005085">
    <property type="term" value="F:guanyl-nucleotide exchange factor activity"/>
    <property type="evidence" value="ECO:0007669"/>
    <property type="project" value="UniProtKB-KW"/>
</dbReference>